<dbReference type="InterPro" id="IPR006943">
    <property type="entry name" value="DUF641_pln"/>
</dbReference>
<dbReference type="GO" id="GO:0009639">
    <property type="term" value="P:response to red or far red light"/>
    <property type="evidence" value="ECO:0007669"/>
    <property type="project" value="InterPro"/>
</dbReference>
<evidence type="ECO:0000256" key="2">
    <source>
        <dbReference type="SAM" id="MobiDB-lite"/>
    </source>
</evidence>
<feature type="coiled-coil region" evidence="1">
    <location>
        <begin position="397"/>
        <end position="438"/>
    </location>
</feature>
<feature type="region of interest" description="Disordered" evidence="2">
    <location>
        <begin position="1"/>
        <end position="35"/>
    </location>
</feature>
<sequence length="449" mass="50172">MTPVNLIDLAGSESSKAKTSGLRRKESAHTPYDPEKIQAADKVVISELKNLSEMKHFYRENNPKPVCVSPQDSRLAAEIQEQQSLLKTYEEQSLDAYDEKEKEMMMMIGSINRTELLSVLKAKGTNIDKLRFAIMYLISLESVNQTEVEAVEAALREAKIDTSTFQYVKKIKSLNVSLAANSASKSHIALWPVYKRGDRAGVKNLLSSDEKLAVARAVEFAERKLLLLLSCGQMAGTSMAEPEGVKMSHDCSEEDARKELKVLLDRVKSAATSLSYLRSKARILAVPEDGVYTLNTLQSIEMVITDALESLLRRVTAAESETCSHKEKVIVCEEEITRKTVQIQNLSLRLEQTERIVMTECESLKNALTASNNVLDTLLSSSRRHFQTIEARLVAKSTQLEGEKAQKEVQVQKLMEENMKLTTLLDKKEAQLLALNEQCKVMALNASNI</sequence>
<evidence type="ECO:0000313" key="5">
    <source>
        <dbReference type="Proteomes" id="UP000516314"/>
    </source>
</evidence>
<keyword evidence="1" id="KW-0175">Coiled coil</keyword>
<name>A0A7G2F8K8_ARATH</name>
<evidence type="ECO:0000259" key="3">
    <source>
        <dbReference type="Pfam" id="PF04859"/>
    </source>
</evidence>
<dbReference type="SUPFAM" id="SSF56815">
    <property type="entry name" value="Sec1/munc18-like (SM) proteins"/>
    <property type="match status" value="1"/>
</dbReference>
<dbReference type="AlphaFoldDB" id="A0A7G2F8K8"/>
<feature type="compositionally biased region" description="Basic and acidic residues" evidence="2">
    <location>
        <begin position="23"/>
        <end position="35"/>
    </location>
</feature>
<dbReference type="Pfam" id="PF04859">
    <property type="entry name" value="DUF641"/>
    <property type="match status" value="1"/>
</dbReference>
<dbReference type="Gene3D" id="1.25.40.60">
    <property type="match status" value="1"/>
</dbReference>
<evidence type="ECO:0000256" key="1">
    <source>
        <dbReference type="SAM" id="Coils"/>
    </source>
</evidence>
<dbReference type="FunFam" id="1.25.40.60:FF:000014">
    <property type="entry name" value="SEC1 family transport protein SLY1"/>
    <property type="match status" value="1"/>
</dbReference>
<protein>
    <submittedName>
        <fullName evidence="4">(thale cress) hypothetical protein</fullName>
    </submittedName>
</protein>
<dbReference type="InterPro" id="IPR036045">
    <property type="entry name" value="Sec1-like_sf"/>
</dbReference>
<proteinExistence type="predicted"/>
<organism evidence="4 5">
    <name type="scientific">Arabidopsis thaliana</name>
    <name type="common">Mouse-ear cress</name>
    <dbReference type="NCBI Taxonomy" id="3702"/>
    <lineage>
        <taxon>Eukaryota</taxon>
        <taxon>Viridiplantae</taxon>
        <taxon>Streptophyta</taxon>
        <taxon>Embryophyta</taxon>
        <taxon>Tracheophyta</taxon>
        <taxon>Spermatophyta</taxon>
        <taxon>Magnoliopsida</taxon>
        <taxon>eudicotyledons</taxon>
        <taxon>Gunneridae</taxon>
        <taxon>Pentapetalae</taxon>
        <taxon>rosids</taxon>
        <taxon>malvids</taxon>
        <taxon>Brassicales</taxon>
        <taxon>Brassicaceae</taxon>
        <taxon>Camelineae</taxon>
        <taxon>Arabidopsis</taxon>
    </lineage>
</organism>
<evidence type="ECO:0000313" key="4">
    <source>
        <dbReference type="EMBL" id="CAD5330095.1"/>
    </source>
</evidence>
<dbReference type="EMBL" id="LR881469">
    <property type="protein sequence ID" value="CAD5330095.1"/>
    <property type="molecule type" value="Genomic_DNA"/>
</dbReference>
<dbReference type="GO" id="GO:0009959">
    <property type="term" value="P:negative gravitropism"/>
    <property type="evidence" value="ECO:0007669"/>
    <property type="project" value="InterPro"/>
</dbReference>
<feature type="domain" description="DUF641" evidence="3">
    <location>
        <begin position="27"/>
        <end position="103"/>
    </location>
</feature>
<dbReference type="PANTHER" id="PTHR31161">
    <property type="entry name" value="PROTEIN GRAVITROPIC IN THE LIGHT 1"/>
    <property type="match status" value="1"/>
</dbReference>
<dbReference type="InterPro" id="IPR040225">
    <property type="entry name" value="GIL1-like"/>
</dbReference>
<dbReference type="Proteomes" id="UP000516314">
    <property type="component" value="Chromosome 4"/>
</dbReference>
<reference evidence="4 5" key="1">
    <citation type="submission" date="2020-09" db="EMBL/GenBank/DDBJ databases">
        <authorList>
            <person name="Ashkenazy H."/>
        </authorList>
    </citation>
    <scope>NUCLEOTIDE SEQUENCE [LARGE SCALE GENOMIC DNA]</scope>
    <source>
        <strain evidence="5">cv. Cdm-0</strain>
    </source>
</reference>
<gene>
    <name evidence="4" type="ORF">AT9943_LOCUS17650</name>
</gene>
<accession>A0A7G2F8K8</accession>